<dbReference type="Pfam" id="PF22936">
    <property type="entry name" value="Pol_BBD"/>
    <property type="match status" value="1"/>
</dbReference>
<sequence>MSNDNGWYVDSGASMHLTMHRDWLYDEIPPLVDTIKVADDKKLTVKACGKVKLNVADQSGKSEVIEVNNVLYVPELATNLLSSSLGGAIVGGDQSALSGNSVVTTVRRKMGSIFWVSVLFLLASEPSPSVPCVASADSHTFFPQPLYFWAPPVGLSRKLECADTGHRGITYVVHCLVQPVSTLIDIACS</sequence>
<dbReference type="InParanoid" id="A0A212EYJ5"/>
<accession>A0A212EYJ5</accession>
<dbReference type="InterPro" id="IPR054722">
    <property type="entry name" value="PolX-like_BBD"/>
</dbReference>
<evidence type="ECO:0000313" key="3">
    <source>
        <dbReference type="Proteomes" id="UP000007151"/>
    </source>
</evidence>
<organism evidence="2 3">
    <name type="scientific">Danaus plexippus plexippus</name>
    <dbReference type="NCBI Taxonomy" id="278856"/>
    <lineage>
        <taxon>Eukaryota</taxon>
        <taxon>Metazoa</taxon>
        <taxon>Ecdysozoa</taxon>
        <taxon>Arthropoda</taxon>
        <taxon>Hexapoda</taxon>
        <taxon>Insecta</taxon>
        <taxon>Pterygota</taxon>
        <taxon>Neoptera</taxon>
        <taxon>Endopterygota</taxon>
        <taxon>Lepidoptera</taxon>
        <taxon>Glossata</taxon>
        <taxon>Ditrysia</taxon>
        <taxon>Papilionoidea</taxon>
        <taxon>Nymphalidae</taxon>
        <taxon>Danainae</taxon>
        <taxon>Danaini</taxon>
        <taxon>Danaina</taxon>
        <taxon>Danaus</taxon>
        <taxon>Danaus</taxon>
    </lineage>
</organism>
<keyword evidence="3" id="KW-1185">Reference proteome</keyword>
<dbReference type="KEGG" id="dpl:KGM_213873"/>
<dbReference type="STRING" id="278856.A0A212EYJ5"/>
<gene>
    <name evidence="2" type="ORF">KGM_213873</name>
</gene>
<feature type="domain" description="Retrovirus-related Pol polyprotein from transposon TNT 1-94-like beta-barrel" evidence="1">
    <location>
        <begin position="7"/>
        <end position="83"/>
    </location>
</feature>
<comment type="caution">
    <text evidence="2">The sequence shown here is derived from an EMBL/GenBank/DDBJ whole genome shotgun (WGS) entry which is preliminary data.</text>
</comment>
<dbReference type="Proteomes" id="UP000007151">
    <property type="component" value="Unassembled WGS sequence"/>
</dbReference>
<dbReference type="EMBL" id="AGBW02011499">
    <property type="protein sequence ID" value="OWR46550.1"/>
    <property type="molecule type" value="Genomic_DNA"/>
</dbReference>
<evidence type="ECO:0000259" key="1">
    <source>
        <dbReference type="Pfam" id="PF22936"/>
    </source>
</evidence>
<evidence type="ECO:0000313" key="2">
    <source>
        <dbReference type="EMBL" id="OWR46550.1"/>
    </source>
</evidence>
<protein>
    <submittedName>
        <fullName evidence="2">Retrovirus-related Pol polyprotein from transposon TNT 1-94</fullName>
    </submittedName>
</protein>
<proteinExistence type="predicted"/>
<dbReference type="AlphaFoldDB" id="A0A212EYJ5"/>
<name>A0A212EYJ5_DANPL</name>
<reference evidence="2 3" key="1">
    <citation type="journal article" date="2011" name="Cell">
        <title>The monarch butterfly genome yields insights into long-distance migration.</title>
        <authorList>
            <person name="Zhan S."/>
            <person name="Merlin C."/>
            <person name="Boore J.L."/>
            <person name="Reppert S.M."/>
        </authorList>
    </citation>
    <scope>NUCLEOTIDE SEQUENCE [LARGE SCALE GENOMIC DNA]</scope>
    <source>
        <strain evidence="2">F-2</strain>
    </source>
</reference>